<keyword evidence="2" id="KW-1185">Reference proteome</keyword>
<dbReference type="AlphaFoldDB" id="A0A0C2YWQ9"/>
<evidence type="ECO:0000313" key="2">
    <source>
        <dbReference type="Proteomes" id="UP000053424"/>
    </source>
</evidence>
<dbReference type="HOGENOM" id="CLU_1938427_0_0_1"/>
<reference evidence="2" key="2">
    <citation type="submission" date="2015-01" db="EMBL/GenBank/DDBJ databases">
        <title>Evolutionary Origins and Diversification of the Mycorrhizal Mutualists.</title>
        <authorList>
            <consortium name="DOE Joint Genome Institute"/>
            <consortium name="Mycorrhizal Genomics Consortium"/>
            <person name="Kohler A."/>
            <person name="Kuo A."/>
            <person name="Nagy L.G."/>
            <person name="Floudas D."/>
            <person name="Copeland A."/>
            <person name="Barry K.W."/>
            <person name="Cichocki N."/>
            <person name="Veneault-Fourrey C."/>
            <person name="LaButti K."/>
            <person name="Lindquist E.A."/>
            <person name="Lipzen A."/>
            <person name="Lundell T."/>
            <person name="Morin E."/>
            <person name="Murat C."/>
            <person name="Riley R."/>
            <person name="Ohm R."/>
            <person name="Sun H."/>
            <person name="Tunlid A."/>
            <person name="Henrissat B."/>
            <person name="Grigoriev I.V."/>
            <person name="Hibbett D.S."/>
            <person name="Martin F."/>
        </authorList>
    </citation>
    <scope>NUCLEOTIDE SEQUENCE [LARGE SCALE GENOMIC DNA]</scope>
    <source>
        <strain evidence="2">h7</strain>
    </source>
</reference>
<name>A0A0C2YWQ9_HEBCY</name>
<dbReference type="Proteomes" id="UP000053424">
    <property type="component" value="Unassembled WGS sequence"/>
</dbReference>
<sequence length="130" mass="14529">MISFQRPPMTSAYSLVPCDGSHDPFLSIQQTALHVSSFPLSLSVAHHFIFPLQKHTPSHPKSAALHCFIFGLSIVLTNTLFSICPSSYLPRSLRSLAILASSPSHQCSRVFSSQTKFYKPQKNKYISSYR</sequence>
<evidence type="ECO:0000313" key="1">
    <source>
        <dbReference type="EMBL" id="KIM45442.1"/>
    </source>
</evidence>
<reference evidence="1 2" key="1">
    <citation type="submission" date="2014-04" db="EMBL/GenBank/DDBJ databases">
        <authorList>
            <consortium name="DOE Joint Genome Institute"/>
            <person name="Kuo A."/>
            <person name="Gay G."/>
            <person name="Dore J."/>
            <person name="Kohler A."/>
            <person name="Nagy L.G."/>
            <person name="Floudas D."/>
            <person name="Copeland A."/>
            <person name="Barry K.W."/>
            <person name="Cichocki N."/>
            <person name="Veneault-Fourrey C."/>
            <person name="LaButti K."/>
            <person name="Lindquist E.A."/>
            <person name="Lipzen A."/>
            <person name="Lundell T."/>
            <person name="Morin E."/>
            <person name="Murat C."/>
            <person name="Sun H."/>
            <person name="Tunlid A."/>
            <person name="Henrissat B."/>
            <person name="Grigoriev I.V."/>
            <person name="Hibbett D.S."/>
            <person name="Martin F."/>
            <person name="Nordberg H.P."/>
            <person name="Cantor M.N."/>
            <person name="Hua S.X."/>
        </authorList>
    </citation>
    <scope>NUCLEOTIDE SEQUENCE [LARGE SCALE GENOMIC DNA]</scope>
    <source>
        <strain evidence="2">h7</strain>
    </source>
</reference>
<accession>A0A0C2YWQ9</accession>
<organism evidence="1 2">
    <name type="scientific">Hebeloma cylindrosporum</name>
    <dbReference type="NCBI Taxonomy" id="76867"/>
    <lineage>
        <taxon>Eukaryota</taxon>
        <taxon>Fungi</taxon>
        <taxon>Dikarya</taxon>
        <taxon>Basidiomycota</taxon>
        <taxon>Agaricomycotina</taxon>
        <taxon>Agaricomycetes</taxon>
        <taxon>Agaricomycetidae</taxon>
        <taxon>Agaricales</taxon>
        <taxon>Agaricineae</taxon>
        <taxon>Hymenogastraceae</taxon>
        <taxon>Hebeloma</taxon>
    </lineage>
</organism>
<proteinExistence type="predicted"/>
<gene>
    <name evidence="1" type="ORF">M413DRAFT_340735</name>
</gene>
<dbReference type="EMBL" id="KN831772">
    <property type="protein sequence ID" value="KIM45442.1"/>
    <property type="molecule type" value="Genomic_DNA"/>
</dbReference>
<protein>
    <submittedName>
        <fullName evidence="1">Uncharacterized protein</fullName>
    </submittedName>
</protein>